<dbReference type="Proteomes" id="UP000094565">
    <property type="component" value="Chromosome 3"/>
</dbReference>
<organism evidence="2 3">
    <name type="scientific">Komagataella pastoris</name>
    <name type="common">Yeast</name>
    <name type="synonym">Pichia pastoris</name>
    <dbReference type="NCBI Taxonomy" id="4922"/>
    <lineage>
        <taxon>Eukaryota</taxon>
        <taxon>Fungi</taxon>
        <taxon>Dikarya</taxon>
        <taxon>Ascomycota</taxon>
        <taxon>Saccharomycotina</taxon>
        <taxon>Pichiomycetes</taxon>
        <taxon>Pichiales</taxon>
        <taxon>Pichiaceae</taxon>
        <taxon>Komagataella</taxon>
    </lineage>
</organism>
<name>A0A1B2JE91_PICPA</name>
<dbReference type="AlphaFoldDB" id="A0A1B2JE91"/>
<sequence>MYTSCQDGVARPRLSVINYPSSHSLGLLFPSFASLCLRTSTMTEAKPQASKEGQDSQEVFFSTGRGGAGNMGKGESLPSPKLEPQRSRISTNENELSPIYSTGRGGFGNMQNKKDLGEMAHLDEEMGIAPVHSKKMSEQQQHIAVGRGGYGNVLTASQSRGLEDREETSADAKPRNGNGFFRKIKKLFS</sequence>
<reference evidence="2 3" key="1">
    <citation type="submission" date="2016-02" db="EMBL/GenBank/DDBJ databases">
        <title>Comparative genomic and transcriptomic foundation for Pichia pastoris.</title>
        <authorList>
            <person name="Love K.R."/>
            <person name="Shah K.A."/>
            <person name="Whittaker C.A."/>
            <person name="Wu J."/>
            <person name="Bartlett M.C."/>
            <person name="Ma D."/>
            <person name="Leeson R.L."/>
            <person name="Priest M."/>
            <person name="Young S.K."/>
            <person name="Love J.C."/>
        </authorList>
    </citation>
    <scope>NUCLEOTIDE SEQUENCE [LARGE SCALE GENOMIC DNA]</scope>
    <source>
        <strain evidence="2 3">ATCC 28485</strain>
    </source>
</reference>
<dbReference type="Pfam" id="PF12223">
    <property type="entry name" value="DUF3602"/>
    <property type="match status" value="2"/>
</dbReference>
<dbReference type="PANTHER" id="PTHR34693:SF1">
    <property type="entry name" value="PROTEIN PAR32"/>
    <property type="match status" value="1"/>
</dbReference>
<evidence type="ECO:0000313" key="2">
    <source>
        <dbReference type="EMBL" id="ANZ76389.1"/>
    </source>
</evidence>
<protein>
    <submittedName>
        <fullName evidence="2">BA75_03480T0</fullName>
    </submittedName>
</protein>
<gene>
    <name evidence="2" type="ORF">ATY40_BA7503480</name>
</gene>
<feature type="region of interest" description="Disordered" evidence="1">
    <location>
        <begin position="145"/>
        <end position="189"/>
    </location>
</feature>
<dbReference type="EMBL" id="CP014586">
    <property type="protein sequence ID" value="ANZ76389.1"/>
    <property type="molecule type" value="Genomic_DNA"/>
</dbReference>
<evidence type="ECO:0000313" key="3">
    <source>
        <dbReference type="Proteomes" id="UP000094565"/>
    </source>
</evidence>
<dbReference type="PANTHER" id="PTHR34693">
    <property type="entry name" value="PROTEIN PAR32"/>
    <property type="match status" value="1"/>
</dbReference>
<dbReference type="InterPro" id="IPR022024">
    <property type="entry name" value="DUF3602"/>
</dbReference>
<proteinExistence type="predicted"/>
<evidence type="ECO:0000256" key="1">
    <source>
        <dbReference type="SAM" id="MobiDB-lite"/>
    </source>
</evidence>
<feature type="compositionally biased region" description="Basic and acidic residues" evidence="1">
    <location>
        <begin position="161"/>
        <end position="174"/>
    </location>
</feature>
<feature type="region of interest" description="Disordered" evidence="1">
    <location>
        <begin position="44"/>
        <end position="109"/>
    </location>
</feature>
<keyword evidence="3" id="KW-1185">Reference proteome</keyword>
<dbReference type="OrthoDB" id="3063476at2759"/>
<accession>A0A1B2JE91</accession>
<dbReference type="InterPro" id="IPR053203">
    <property type="entry name" value="Cisplatin_resist-associated"/>
</dbReference>